<dbReference type="EMBL" id="ABLTIR010000022">
    <property type="protein sequence ID" value="EKZ1926495.1"/>
    <property type="molecule type" value="Genomic_DNA"/>
</dbReference>
<reference evidence="2" key="1">
    <citation type="submission" date="2022-07" db="EMBL/GenBank/DDBJ databases">
        <authorList>
            <consortium name="Clinical and Environmental Microbiology Branch: Whole genome sequencing antimicrobial resistance pathogens in the healthcare setting"/>
        </authorList>
    </citation>
    <scope>NUCLEOTIDE SEQUENCE</scope>
    <source>
        <strain evidence="3">2023CJ-00293</strain>
        <strain evidence="2">Stenotrophomonas_maltophilia_2021CK-00905</strain>
    </source>
</reference>
<accession>A0A3R8UAH1</accession>
<dbReference type="InterPro" id="IPR026001">
    <property type="entry name" value="Abi-like_C"/>
</dbReference>
<dbReference type="RefSeq" id="WP_076739506.1">
    <property type="nucleotide sequence ID" value="NZ_JAIUDP010000018.1"/>
</dbReference>
<feature type="domain" description="Abortive infection protein-like C-terminal" evidence="1">
    <location>
        <begin position="187"/>
        <end position="261"/>
    </location>
</feature>
<dbReference type="EMBL" id="ABLOMU010000009">
    <property type="protein sequence ID" value="EKT4440581.1"/>
    <property type="molecule type" value="Genomic_DNA"/>
</dbReference>
<comment type="caution">
    <text evidence="2">The sequence shown here is derived from an EMBL/GenBank/DDBJ whole genome shotgun (WGS) entry which is preliminary data.</text>
</comment>
<evidence type="ECO:0000313" key="2">
    <source>
        <dbReference type="EMBL" id="EKT4440581.1"/>
    </source>
</evidence>
<sequence length="277" mass="30577">MLKDFPRPLASVIGDVVGNHTQHHQTLENMMYEAGASGDPPEGSCVRKVTEWFVREGKDDPSKSLTILGKFIETLMDGEVSRWDPDRELTARKRINEALARYQLSYAFGGRILGAHSVTAPSRAFADALKEFSVAEVEEEFERALRSVESDPASAVTAACAIVEALCKHYIATEGLELPSNQTVKPLWVVVAKHLKLSPEQLEDDDLKRVLAGLSSIIDGIGAFRTHAGSAHGQHKRTYKVAPRHARLVVHSAHSLCLFVVETWKERKKSGTSRLKA</sequence>
<protein>
    <submittedName>
        <fullName evidence="2">Abortive infection family protein</fullName>
    </submittedName>
</protein>
<evidence type="ECO:0000313" key="3">
    <source>
        <dbReference type="EMBL" id="EKZ1926495.1"/>
    </source>
</evidence>
<organism evidence="2 4">
    <name type="scientific">Stenotrophomonas maltophilia</name>
    <name type="common">Pseudomonas maltophilia</name>
    <name type="synonym">Xanthomonas maltophilia</name>
    <dbReference type="NCBI Taxonomy" id="40324"/>
    <lineage>
        <taxon>Bacteria</taxon>
        <taxon>Pseudomonadati</taxon>
        <taxon>Pseudomonadota</taxon>
        <taxon>Gammaproteobacteria</taxon>
        <taxon>Lysobacterales</taxon>
        <taxon>Lysobacteraceae</taxon>
        <taxon>Stenotrophomonas</taxon>
        <taxon>Stenotrophomonas maltophilia group</taxon>
    </lineage>
</organism>
<dbReference type="Proteomes" id="UP001225498">
    <property type="component" value="Unassembled WGS sequence"/>
</dbReference>
<dbReference type="Pfam" id="PF14355">
    <property type="entry name" value="Abi_C"/>
    <property type="match status" value="1"/>
</dbReference>
<evidence type="ECO:0000313" key="4">
    <source>
        <dbReference type="Proteomes" id="UP001214521"/>
    </source>
</evidence>
<gene>
    <name evidence="2" type="ORF">QEK83_001208</name>
    <name evidence="3" type="ORF">REH87_001490</name>
</gene>
<dbReference type="Proteomes" id="UP001214521">
    <property type="component" value="Unassembled WGS sequence"/>
</dbReference>
<proteinExistence type="predicted"/>
<dbReference type="AlphaFoldDB" id="A0A3R8UAH1"/>
<name>A0A3R8UAH1_STEMA</name>
<evidence type="ECO:0000259" key="1">
    <source>
        <dbReference type="Pfam" id="PF14355"/>
    </source>
</evidence>